<dbReference type="Proteomes" id="UP000027602">
    <property type="component" value="Chromosome"/>
</dbReference>
<feature type="transmembrane region" description="Helical" evidence="1">
    <location>
        <begin position="54"/>
        <end position="74"/>
    </location>
</feature>
<evidence type="ECO:0000313" key="3">
    <source>
        <dbReference type="Proteomes" id="UP000027602"/>
    </source>
</evidence>
<feature type="transmembrane region" description="Helical" evidence="1">
    <location>
        <begin position="30"/>
        <end position="48"/>
    </location>
</feature>
<dbReference type="Pfam" id="PF04020">
    <property type="entry name" value="Phage_holin_4_2"/>
    <property type="match status" value="1"/>
</dbReference>
<dbReference type="STRING" id="796606.BMMGA3_14810"/>
<feature type="transmembrane region" description="Helical" evidence="1">
    <location>
        <begin position="117"/>
        <end position="135"/>
    </location>
</feature>
<dbReference type="eggNOG" id="COG1950">
    <property type="taxonomic scope" value="Bacteria"/>
</dbReference>
<organism evidence="2 3">
    <name type="scientific">Bacillus methanolicus (strain MGA3 / ATCC 53907)</name>
    <dbReference type="NCBI Taxonomy" id="796606"/>
    <lineage>
        <taxon>Bacteria</taxon>
        <taxon>Bacillati</taxon>
        <taxon>Bacillota</taxon>
        <taxon>Bacilli</taxon>
        <taxon>Bacillales</taxon>
        <taxon>Bacillaceae</taxon>
        <taxon>Bacillus</taxon>
    </lineage>
</organism>
<dbReference type="InterPro" id="IPR007165">
    <property type="entry name" value="Phage_holin_4_2"/>
</dbReference>
<keyword evidence="1" id="KW-1133">Transmembrane helix</keyword>
<keyword evidence="1" id="KW-0812">Transmembrane</keyword>
<evidence type="ECO:0000313" key="2">
    <source>
        <dbReference type="EMBL" id="AIE61319.1"/>
    </source>
</evidence>
<protein>
    <recommendedName>
        <fullName evidence="4">Integral inner membrane protein</fullName>
    </recommendedName>
</protein>
<evidence type="ECO:0000256" key="1">
    <source>
        <dbReference type="SAM" id="Phobius"/>
    </source>
</evidence>
<sequence>MLGGLANESYTFVDRPKINISEQRVFTMRWLVGIVINAVLFVALAGYFEDSIYLSGFGAALGASFLLSILNVLVRPILIILTLPVTILTLGLFLFVINAITLLLTDAMMGSAFEIKGFGMALLMSVIMAVVNLIIQKAVLERSKE</sequence>
<name>I3DU74_BACMM</name>
<dbReference type="PANTHER" id="PTHR37309">
    <property type="entry name" value="SLR0284 PROTEIN"/>
    <property type="match status" value="1"/>
</dbReference>
<feature type="transmembrane region" description="Helical" evidence="1">
    <location>
        <begin position="81"/>
        <end position="105"/>
    </location>
</feature>
<keyword evidence="1" id="KW-0472">Membrane</keyword>
<dbReference type="EMBL" id="CP007739">
    <property type="protein sequence ID" value="AIE61319.1"/>
    <property type="molecule type" value="Genomic_DNA"/>
</dbReference>
<gene>
    <name evidence="2" type="ORF">BMMGA3_14810</name>
</gene>
<dbReference type="AlphaFoldDB" id="I3DU74"/>
<dbReference type="KEGG" id="bmet:BMMGA3_14810"/>
<accession>I3DU74</accession>
<reference evidence="2 3" key="1">
    <citation type="journal article" date="2015" name="BMC Genomics">
        <title>Transcriptome analysis of thermophilic methylotrophic Bacillus methanolicus MGA3 using RNA-sequencing provides detailed insights into its previously uncharted transcriptional landscape.</title>
        <authorList>
            <person name="Irla M."/>
            <person name="Neshat A."/>
            <person name="Brautaset T."/>
            <person name="Ruckert C."/>
            <person name="Kalinowski J."/>
            <person name="Wendisch V.F."/>
        </authorList>
    </citation>
    <scope>NUCLEOTIDE SEQUENCE [LARGE SCALE GENOMIC DNA]</scope>
    <source>
        <strain evidence="3">MGA3 / ATCC 53907</strain>
    </source>
</reference>
<keyword evidence="3" id="KW-1185">Reference proteome</keyword>
<proteinExistence type="predicted"/>
<dbReference type="PANTHER" id="PTHR37309:SF1">
    <property type="entry name" value="SLR0284 PROTEIN"/>
    <property type="match status" value="1"/>
</dbReference>
<dbReference type="HOGENOM" id="CLU_120441_1_0_9"/>
<evidence type="ECO:0008006" key="4">
    <source>
        <dbReference type="Google" id="ProtNLM"/>
    </source>
</evidence>